<accession>A0A3Q7I2U9</accession>
<protein>
    <submittedName>
        <fullName evidence="1">Uncharacterized protein</fullName>
    </submittedName>
</protein>
<evidence type="ECO:0000313" key="2">
    <source>
        <dbReference type="Proteomes" id="UP000004994"/>
    </source>
</evidence>
<proteinExistence type="predicted"/>
<dbReference type="Gramene" id="Solyc09g059998.1.1">
    <property type="protein sequence ID" value="Solyc09g059998.1.1"/>
    <property type="gene ID" value="Solyc09g059998.1"/>
</dbReference>
<dbReference type="AlphaFoldDB" id="A0A3Q7I2U9"/>
<evidence type="ECO:0000313" key="1">
    <source>
        <dbReference type="EnsemblPlants" id="Solyc09g059998.1.1"/>
    </source>
</evidence>
<sequence>MDSSMCSLTPDPMILIIQDTLVWRTPPVLNGIDAVIRVISSVYPTFDTLVESVGDQHDLSS</sequence>
<dbReference type="InParanoid" id="A0A3Q7I2U9"/>
<dbReference type="EnsemblPlants" id="Solyc09g059998.1.1">
    <property type="protein sequence ID" value="Solyc09g059998.1.1"/>
    <property type="gene ID" value="Solyc09g059998.1"/>
</dbReference>
<name>A0A3Q7I2U9_SOLLC</name>
<organism evidence="1">
    <name type="scientific">Solanum lycopersicum</name>
    <name type="common">Tomato</name>
    <name type="synonym">Lycopersicon esculentum</name>
    <dbReference type="NCBI Taxonomy" id="4081"/>
    <lineage>
        <taxon>Eukaryota</taxon>
        <taxon>Viridiplantae</taxon>
        <taxon>Streptophyta</taxon>
        <taxon>Embryophyta</taxon>
        <taxon>Tracheophyta</taxon>
        <taxon>Spermatophyta</taxon>
        <taxon>Magnoliopsida</taxon>
        <taxon>eudicotyledons</taxon>
        <taxon>Gunneridae</taxon>
        <taxon>Pentapetalae</taxon>
        <taxon>asterids</taxon>
        <taxon>lamiids</taxon>
        <taxon>Solanales</taxon>
        <taxon>Solanaceae</taxon>
        <taxon>Solanoideae</taxon>
        <taxon>Solaneae</taxon>
        <taxon>Solanum</taxon>
        <taxon>Solanum subgen. Lycopersicon</taxon>
    </lineage>
</organism>
<reference evidence="1" key="2">
    <citation type="submission" date="2019-01" db="UniProtKB">
        <authorList>
            <consortium name="EnsemblPlants"/>
        </authorList>
    </citation>
    <scope>IDENTIFICATION</scope>
    <source>
        <strain evidence="1">cv. Heinz 1706</strain>
    </source>
</reference>
<dbReference type="Proteomes" id="UP000004994">
    <property type="component" value="Chromosome 9"/>
</dbReference>
<reference evidence="1" key="1">
    <citation type="journal article" date="2012" name="Nature">
        <title>The tomato genome sequence provides insights into fleshy fruit evolution.</title>
        <authorList>
            <consortium name="Tomato Genome Consortium"/>
        </authorList>
    </citation>
    <scope>NUCLEOTIDE SEQUENCE [LARGE SCALE GENOMIC DNA]</scope>
    <source>
        <strain evidence="1">cv. Heinz 1706</strain>
    </source>
</reference>
<keyword evidence="2" id="KW-1185">Reference proteome</keyword>